<accession>A0A1H9HU83</accession>
<dbReference type="InterPro" id="IPR045584">
    <property type="entry name" value="Pilin-like"/>
</dbReference>
<evidence type="ECO:0000256" key="6">
    <source>
        <dbReference type="ARBA" id="ARBA00022692"/>
    </source>
</evidence>
<comment type="similarity">
    <text evidence="2 9">Belongs to the GSP I family.</text>
</comment>
<sequence>MKRTRGFTLIEMVVALAVVAIALGAILAGMARYVGGAAQLRNRSIALWVAHNRLTELELQRQWPDLGKSDGDVDMAGISWRWRVEISKTDDEQVRRVEITVSGPKDKSPAARLSSFLVASGHT</sequence>
<keyword evidence="3" id="KW-1003">Cell membrane</keyword>
<dbReference type="PANTHER" id="PTHR38779:SF2">
    <property type="entry name" value="TYPE II SECRETION SYSTEM PROTEIN I-RELATED"/>
    <property type="match status" value="1"/>
</dbReference>
<keyword evidence="5 9" id="KW-0997">Cell inner membrane</keyword>
<dbReference type="NCBIfam" id="TIGR02532">
    <property type="entry name" value="IV_pilin_GFxxxE"/>
    <property type="match status" value="1"/>
</dbReference>
<evidence type="ECO:0000313" key="12">
    <source>
        <dbReference type="Proteomes" id="UP000199233"/>
    </source>
</evidence>
<evidence type="ECO:0000256" key="7">
    <source>
        <dbReference type="ARBA" id="ARBA00022989"/>
    </source>
</evidence>
<dbReference type="STRING" id="489703.SAMN04488038_10929"/>
<dbReference type="Proteomes" id="UP000199233">
    <property type="component" value="Unassembled WGS sequence"/>
</dbReference>
<comment type="subunit">
    <text evidence="9">Type II secretion is composed of four main components: the outer membrane complex, the inner membrane complex, the cytoplasmic secretion ATPase and the periplasm-spanning pseudopilus.</text>
</comment>
<evidence type="ECO:0000256" key="2">
    <source>
        <dbReference type="ARBA" id="ARBA00008358"/>
    </source>
</evidence>
<keyword evidence="8" id="KW-0472">Membrane</keyword>
<organism evidence="11 12">
    <name type="scientific">Solimonas aquatica</name>
    <dbReference type="NCBI Taxonomy" id="489703"/>
    <lineage>
        <taxon>Bacteria</taxon>
        <taxon>Pseudomonadati</taxon>
        <taxon>Pseudomonadota</taxon>
        <taxon>Gammaproteobacteria</taxon>
        <taxon>Nevskiales</taxon>
        <taxon>Nevskiaceae</taxon>
        <taxon>Solimonas</taxon>
    </lineage>
</organism>
<dbReference type="InterPro" id="IPR012902">
    <property type="entry name" value="N_methyl_site"/>
</dbReference>
<proteinExistence type="inferred from homology"/>
<keyword evidence="7" id="KW-1133">Transmembrane helix</keyword>
<dbReference type="OrthoDB" id="6121517at2"/>
<dbReference type="PROSITE" id="PS00409">
    <property type="entry name" value="PROKAR_NTER_METHYL"/>
    <property type="match status" value="1"/>
</dbReference>
<evidence type="ECO:0000256" key="9">
    <source>
        <dbReference type="RuleBase" id="RU368030"/>
    </source>
</evidence>
<dbReference type="Gene3D" id="3.30.1300.30">
    <property type="entry name" value="GSPII I/J protein-like"/>
    <property type="match status" value="1"/>
</dbReference>
<evidence type="ECO:0000259" key="10">
    <source>
        <dbReference type="Pfam" id="PF02501"/>
    </source>
</evidence>
<dbReference type="Pfam" id="PF07963">
    <property type="entry name" value="N_methyl"/>
    <property type="match status" value="1"/>
</dbReference>
<keyword evidence="6" id="KW-0812">Transmembrane</keyword>
<dbReference type="InterPro" id="IPR003413">
    <property type="entry name" value="T2SS_GspI_C"/>
</dbReference>
<dbReference type="GO" id="GO:0015628">
    <property type="term" value="P:protein secretion by the type II secretion system"/>
    <property type="evidence" value="ECO:0007669"/>
    <property type="project" value="UniProtKB-UniRule"/>
</dbReference>
<feature type="domain" description="Type II secretion system protein GspI C-terminal" evidence="10">
    <location>
        <begin position="40"/>
        <end position="117"/>
    </location>
</feature>
<dbReference type="GO" id="GO:0005886">
    <property type="term" value="C:plasma membrane"/>
    <property type="evidence" value="ECO:0007669"/>
    <property type="project" value="UniProtKB-SubCell"/>
</dbReference>
<dbReference type="SUPFAM" id="SSF54523">
    <property type="entry name" value="Pili subunits"/>
    <property type="match status" value="1"/>
</dbReference>
<evidence type="ECO:0000256" key="5">
    <source>
        <dbReference type="ARBA" id="ARBA00022519"/>
    </source>
</evidence>
<evidence type="ECO:0000256" key="3">
    <source>
        <dbReference type="ARBA" id="ARBA00022475"/>
    </source>
</evidence>
<gene>
    <name evidence="11" type="ORF">SAMN04488038_10929</name>
</gene>
<keyword evidence="12" id="KW-1185">Reference proteome</keyword>
<comment type="PTM">
    <text evidence="9">Cleaved by prepilin peptidase.</text>
</comment>
<dbReference type="NCBIfam" id="TIGR01707">
    <property type="entry name" value="gspI"/>
    <property type="match status" value="1"/>
</dbReference>
<evidence type="ECO:0000256" key="8">
    <source>
        <dbReference type="ARBA" id="ARBA00023136"/>
    </source>
</evidence>
<evidence type="ECO:0000256" key="1">
    <source>
        <dbReference type="ARBA" id="ARBA00004377"/>
    </source>
</evidence>
<evidence type="ECO:0000313" key="11">
    <source>
        <dbReference type="EMBL" id="SEQ65802.1"/>
    </source>
</evidence>
<dbReference type="InterPro" id="IPR010052">
    <property type="entry name" value="T2SS_protein-GspI"/>
</dbReference>
<comment type="function">
    <text evidence="9">Component of the type II secretion system required for the energy-dependent secretion of extracellular factors such as proteases and toxins from the periplasm.</text>
</comment>
<reference evidence="12" key="1">
    <citation type="submission" date="2016-10" db="EMBL/GenBank/DDBJ databases">
        <authorList>
            <person name="Varghese N."/>
            <person name="Submissions S."/>
        </authorList>
    </citation>
    <scope>NUCLEOTIDE SEQUENCE [LARGE SCALE GENOMIC DNA]</scope>
    <source>
        <strain evidence="12">DSM 25927</strain>
    </source>
</reference>
<dbReference type="AlphaFoldDB" id="A0A1H9HU83"/>
<dbReference type="RefSeq" id="WP_093286348.1">
    <property type="nucleotide sequence ID" value="NZ_FOFS01000009.1"/>
</dbReference>
<dbReference type="Pfam" id="PF02501">
    <property type="entry name" value="T2SSI"/>
    <property type="match status" value="1"/>
</dbReference>
<name>A0A1H9HU83_9GAMM</name>
<protein>
    <recommendedName>
        <fullName evidence="9">Type II secretion system protein I</fullName>
        <shortName evidence="9">T2SS minor pseudopilin I</shortName>
    </recommendedName>
</protein>
<dbReference type="EMBL" id="FOFS01000009">
    <property type="protein sequence ID" value="SEQ65802.1"/>
    <property type="molecule type" value="Genomic_DNA"/>
</dbReference>
<dbReference type="GO" id="GO:0015627">
    <property type="term" value="C:type II protein secretion system complex"/>
    <property type="evidence" value="ECO:0007669"/>
    <property type="project" value="UniProtKB-UniRule"/>
</dbReference>
<dbReference type="PANTHER" id="PTHR38779">
    <property type="entry name" value="TYPE II SECRETION SYSTEM PROTEIN I-RELATED"/>
    <property type="match status" value="1"/>
</dbReference>
<comment type="subcellular location">
    <subcellularLocation>
        <location evidence="1 9">Cell inner membrane</location>
        <topology evidence="1 9">Single-pass membrane protein</topology>
    </subcellularLocation>
</comment>
<evidence type="ECO:0000256" key="4">
    <source>
        <dbReference type="ARBA" id="ARBA00022481"/>
    </source>
</evidence>
<keyword evidence="4 9" id="KW-0488">Methylation</keyword>